<dbReference type="EMBL" id="HG994594">
    <property type="protein sequence ID" value="CAF2862006.1"/>
    <property type="molecule type" value="Genomic_DNA"/>
</dbReference>
<reference evidence="4" key="1">
    <citation type="submission" date="2021-02" db="EMBL/GenBank/DDBJ databases">
        <authorList>
            <person name="Bekaert M."/>
        </authorList>
    </citation>
    <scope>NUCLEOTIDE SEQUENCE</scope>
    <source>
        <strain evidence="4">IoA-00</strain>
    </source>
</reference>
<keyword evidence="1" id="KW-0677">Repeat</keyword>
<dbReference type="OrthoDB" id="7464126at2759"/>
<dbReference type="PROSITE" id="PS50088">
    <property type="entry name" value="ANK_REPEAT"/>
    <property type="match status" value="3"/>
</dbReference>
<keyword evidence="4" id="KW-0675">Receptor</keyword>
<dbReference type="AlphaFoldDB" id="A0A7R8H560"/>
<dbReference type="PANTHER" id="PTHR24126:SF14">
    <property type="entry name" value="ANK_REP_REGION DOMAIN-CONTAINING PROTEIN"/>
    <property type="match status" value="1"/>
</dbReference>
<evidence type="ECO:0000256" key="3">
    <source>
        <dbReference type="SAM" id="MobiDB-lite"/>
    </source>
</evidence>
<dbReference type="Gene3D" id="1.25.40.20">
    <property type="entry name" value="Ankyrin repeat-containing domain"/>
    <property type="match status" value="2"/>
</dbReference>
<protein>
    <submittedName>
        <fullName evidence="4">Transient receptor potential channel pyrexia</fullName>
    </submittedName>
</protein>
<organism evidence="4 5">
    <name type="scientific">Lepeophtheirus salmonis</name>
    <name type="common">Salmon louse</name>
    <name type="synonym">Caligus salmonis</name>
    <dbReference type="NCBI Taxonomy" id="72036"/>
    <lineage>
        <taxon>Eukaryota</taxon>
        <taxon>Metazoa</taxon>
        <taxon>Ecdysozoa</taxon>
        <taxon>Arthropoda</taxon>
        <taxon>Crustacea</taxon>
        <taxon>Multicrustacea</taxon>
        <taxon>Hexanauplia</taxon>
        <taxon>Copepoda</taxon>
        <taxon>Siphonostomatoida</taxon>
        <taxon>Caligidae</taxon>
        <taxon>Lepeophtheirus</taxon>
    </lineage>
</organism>
<dbReference type="PRINTS" id="PR01415">
    <property type="entry name" value="ANKYRIN"/>
</dbReference>
<dbReference type="SUPFAM" id="SSF48403">
    <property type="entry name" value="Ankyrin repeat"/>
    <property type="match status" value="1"/>
</dbReference>
<proteinExistence type="predicted"/>
<sequence>MQTEELSIETEKRTLIHQRRRKHRLNLSGSYPYGMAVDDEDEELHEKLFISPQNNKPTQVKYHYESNGGSRINFDLEALKQHRNNNNAINMSGNGSGSGGGMSSSSRKHSISSEESLSDYEELGFGQRRGSIGLCSRPKASNPPMSYGYNNKNNINNRTGKQALTKCLGMIRKSRIVCRENVFNESSKEIQDAIEAENLEALMKIISKKPENFDIISFFGPHGKEKINLVKFLLDQKANPNTKDLDALHCAVKANAVENRNSSPYSCFHGLWRSCQASHREWSQLRKGIQSVFDNLIEGGASVDIRNGRGQSALHLAALSQSPETVEILLKSGANPNCGDFDRRTPLHSAIVKGSRSYDCVRLLLDTGADVNHKDRFGYAPLHIAALNEYSYCANMLLAFGADITARTKGGTSALSMIVRKTPNVLPKFEDMLDHAITLAEHDINDVDCELKWTL</sequence>
<dbReference type="Proteomes" id="UP000675881">
    <property type="component" value="Chromosome 15"/>
</dbReference>
<keyword evidence="5" id="KW-1185">Reference proteome</keyword>
<evidence type="ECO:0000256" key="1">
    <source>
        <dbReference type="ARBA" id="ARBA00022737"/>
    </source>
</evidence>
<evidence type="ECO:0000313" key="5">
    <source>
        <dbReference type="Proteomes" id="UP000675881"/>
    </source>
</evidence>
<dbReference type="Pfam" id="PF12796">
    <property type="entry name" value="Ank_2"/>
    <property type="match status" value="1"/>
</dbReference>
<accession>A0A7R8H560</accession>
<dbReference type="Pfam" id="PF00023">
    <property type="entry name" value="Ank"/>
    <property type="match status" value="1"/>
</dbReference>
<dbReference type="PANTHER" id="PTHR24126">
    <property type="entry name" value="ANKYRIN REPEAT, PH AND SEC7 DOMAIN CONTAINING PROTEIN SECG-RELATED"/>
    <property type="match status" value="1"/>
</dbReference>
<evidence type="ECO:0000256" key="2">
    <source>
        <dbReference type="ARBA" id="ARBA00023043"/>
    </source>
</evidence>
<dbReference type="InterPro" id="IPR002110">
    <property type="entry name" value="Ankyrin_rpt"/>
</dbReference>
<gene>
    <name evidence="4" type="ORF">LSAA_5975</name>
</gene>
<keyword evidence="2" id="KW-0040">ANK repeat</keyword>
<dbReference type="PROSITE" id="PS50297">
    <property type="entry name" value="ANK_REP_REGION"/>
    <property type="match status" value="3"/>
</dbReference>
<feature type="region of interest" description="Disordered" evidence="3">
    <location>
        <begin position="86"/>
        <end position="119"/>
    </location>
</feature>
<evidence type="ECO:0000313" key="4">
    <source>
        <dbReference type="EMBL" id="CAF2862006.1"/>
    </source>
</evidence>
<dbReference type="InterPro" id="IPR036770">
    <property type="entry name" value="Ankyrin_rpt-contain_sf"/>
</dbReference>
<dbReference type="SMART" id="SM00248">
    <property type="entry name" value="ANK"/>
    <property type="match status" value="4"/>
</dbReference>
<name>A0A7R8H560_LEPSM</name>